<evidence type="ECO:0000256" key="2">
    <source>
        <dbReference type="SAM" id="MobiDB-lite"/>
    </source>
</evidence>
<gene>
    <name evidence="4" type="ORF">TOLI1172_LOCUS691</name>
</gene>
<feature type="region of interest" description="Disordered" evidence="2">
    <location>
        <begin position="229"/>
        <end position="250"/>
    </location>
</feature>
<dbReference type="Pfam" id="PF20882">
    <property type="entry name" value="Sos7"/>
    <property type="match status" value="1"/>
</dbReference>
<name>A0A7S0ZB14_9RHOD</name>
<feature type="coiled-coil region" evidence="1">
    <location>
        <begin position="54"/>
        <end position="152"/>
    </location>
</feature>
<feature type="domain" description="Kinetochore protein Sos7 coiled-coil" evidence="3">
    <location>
        <begin position="61"/>
        <end position="134"/>
    </location>
</feature>
<evidence type="ECO:0000256" key="1">
    <source>
        <dbReference type="SAM" id="Coils"/>
    </source>
</evidence>
<dbReference type="EMBL" id="HBFP01000949">
    <property type="protein sequence ID" value="CAD8816303.1"/>
    <property type="molecule type" value="Transcribed_RNA"/>
</dbReference>
<dbReference type="InterPro" id="IPR048781">
    <property type="entry name" value="Sos7_CC"/>
</dbReference>
<reference evidence="4" key="1">
    <citation type="submission" date="2021-01" db="EMBL/GenBank/DDBJ databases">
        <authorList>
            <person name="Corre E."/>
            <person name="Pelletier E."/>
            <person name="Niang G."/>
            <person name="Scheremetjew M."/>
            <person name="Finn R."/>
            <person name="Kale V."/>
            <person name="Holt S."/>
            <person name="Cochrane G."/>
            <person name="Meng A."/>
            <person name="Brown T."/>
            <person name="Cohen L."/>
        </authorList>
    </citation>
    <scope>NUCLEOTIDE SEQUENCE</scope>
    <source>
        <strain evidence="4">CCMP3278</strain>
    </source>
</reference>
<evidence type="ECO:0000313" key="4">
    <source>
        <dbReference type="EMBL" id="CAD8816303.1"/>
    </source>
</evidence>
<evidence type="ECO:0000259" key="3">
    <source>
        <dbReference type="Pfam" id="PF20882"/>
    </source>
</evidence>
<keyword evidence="1" id="KW-0175">Coiled coil</keyword>
<accession>A0A7S0ZB14</accession>
<organism evidence="4">
    <name type="scientific">Timspurckia oligopyrenoides</name>
    <dbReference type="NCBI Taxonomy" id="708627"/>
    <lineage>
        <taxon>Eukaryota</taxon>
        <taxon>Rhodophyta</taxon>
        <taxon>Bangiophyceae</taxon>
        <taxon>Porphyridiales</taxon>
        <taxon>Porphyridiaceae</taxon>
        <taxon>Timspurckia</taxon>
    </lineage>
</organism>
<sequence>MEVMVEGYDEFFRSVDHVAQNAALKNKLAYVEELKKYEASREETEGPISDSVKLKLEEERMKRLKVAYVELTTKGVFVNQIVEKGKENDVCPPENEVAETEIKVAQSKSRLKKLKQESANGDVELRKEFEELAAAEKENANLTQQILSESQAFRSSIASKKLNLWIQGSDASNMNLEAEVDCLTEADVDRLLYQIEVKTNDQNQSKDCVEHEVEMLEEQLQERQKYADELQSEVESLEKTASETQDQASISRQKTVEETACYEALTKLLYNLNGIKDVSFGDEVVTVRLASFNNTLVSAQTENQSASTSDYVLELMLKQNSTEIQAALLTPQSVSIQDLSVLHKNSIPQFILAVQMRLLQLSNAAQ</sequence>
<dbReference type="AlphaFoldDB" id="A0A7S0ZB14"/>
<proteinExistence type="predicted"/>
<protein>
    <recommendedName>
        <fullName evidence="3">Kinetochore protein Sos7 coiled-coil domain-containing protein</fullName>
    </recommendedName>
</protein>